<dbReference type="RefSeq" id="WP_093026263.1">
    <property type="nucleotide sequence ID" value="NZ_FPBK01000017.1"/>
</dbReference>
<sequence length="207" mass="23426">MKTKWYLGTVLAILAIWGIVHNRTSLPNQEILVSFHNNQISEEDSKEAIGFIERELAFLDASNIQIQKGEGNQLKISYYSSLDIVSIQSLLAKSTQLQLSTKVSEVGFSTRTHSKKQNIFELAVYEIQKSSSQNTDSSQKATIISKQDYDRSTNSHLTLFFSDFVNSFSSIYKDSSRHLFFEIQSVSIQRLYEIPEVRAGPSPSIFA</sequence>
<evidence type="ECO:0000313" key="1">
    <source>
        <dbReference type="EMBL" id="SFU73007.1"/>
    </source>
</evidence>
<protein>
    <submittedName>
        <fullName evidence="1">Uncharacterized protein</fullName>
    </submittedName>
</protein>
<accession>A0A1I7IJ89</accession>
<dbReference type="EMBL" id="FPBK01000017">
    <property type="protein sequence ID" value="SFU73007.1"/>
    <property type="molecule type" value="Genomic_DNA"/>
</dbReference>
<name>A0A1I7IJ89_9FLAO</name>
<proteinExistence type="predicted"/>
<evidence type="ECO:0000313" key="2">
    <source>
        <dbReference type="Proteomes" id="UP000199138"/>
    </source>
</evidence>
<dbReference type="AlphaFoldDB" id="A0A1I7IJ89"/>
<gene>
    <name evidence="1" type="ORF">SAMN05216480_1172</name>
</gene>
<keyword evidence="2" id="KW-1185">Reference proteome</keyword>
<reference evidence="2" key="1">
    <citation type="submission" date="2016-10" db="EMBL/GenBank/DDBJ databases">
        <authorList>
            <person name="Varghese N."/>
            <person name="Submissions S."/>
        </authorList>
    </citation>
    <scope>NUCLEOTIDE SEQUENCE [LARGE SCALE GENOMIC DNA]</scope>
    <source>
        <strain evidence="2">CGMCC 1.12333</strain>
    </source>
</reference>
<dbReference type="STRING" id="1224947.SAMN05216480_1172"/>
<dbReference type="OrthoDB" id="1144910at2"/>
<organism evidence="1 2">
    <name type="scientific">Pustulibacterium marinum</name>
    <dbReference type="NCBI Taxonomy" id="1224947"/>
    <lineage>
        <taxon>Bacteria</taxon>
        <taxon>Pseudomonadati</taxon>
        <taxon>Bacteroidota</taxon>
        <taxon>Flavobacteriia</taxon>
        <taxon>Flavobacteriales</taxon>
        <taxon>Flavobacteriaceae</taxon>
        <taxon>Pustulibacterium</taxon>
    </lineage>
</organism>
<dbReference type="Proteomes" id="UP000199138">
    <property type="component" value="Unassembled WGS sequence"/>
</dbReference>